<feature type="non-terminal residue" evidence="2">
    <location>
        <position position="1"/>
    </location>
</feature>
<protein>
    <submittedName>
        <fullName evidence="2">Uncharacterized protein</fullName>
    </submittedName>
</protein>
<keyword evidence="3" id="KW-1185">Reference proteome</keyword>
<sequence>SEQAGSPDLGSGGYDDGQGGLEDDPGHCEHCRRRPVEGGLGPYVGRVLGYSAPRARVCRRRGGHERGKREVV</sequence>
<proteinExistence type="predicted"/>
<gene>
    <name evidence="2" type="ORF">PCOR1329_LOCUS32829</name>
</gene>
<comment type="caution">
    <text evidence="2">The sequence shown here is derived from an EMBL/GenBank/DDBJ whole genome shotgun (WGS) entry which is preliminary data.</text>
</comment>
<organism evidence="2 3">
    <name type="scientific">Prorocentrum cordatum</name>
    <dbReference type="NCBI Taxonomy" id="2364126"/>
    <lineage>
        <taxon>Eukaryota</taxon>
        <taxon>Sar</taxon>
        <taxon>Alveolata</taxon>
        <taxon>Dinophyceae</taxon>
        <taxon>Prorocentrales</taxon>
        <taxon>Prorocentraceae</taxon>
        <taxon>Prorocentrum</taxon>
    </lineage>
</organism>
<evidence type="ECO:0000313" key="3">
    <source>
        <dbReference type="Proteomes" id="UP001189429"/>
    </source>
</evidence>
<evidence type="ECO:0000313" key="2">
    <source>
        <dbReference type="EMBL" id="CAK0836287.1"/>
    </source>
</evidence>
<feature type="non-terminal residue" evidence="2">
    <location>
        <position position="72"/>
    </location>
</feature>
<feature type="compositionally biased region" description="Gly residues" evidence="1">
    <location>
        <begin position="10"/>
        <end position="20"/>
    </location>
</feature>
<dbReference type="Proteomes" id="UP001189429">
    <property type="component" value="Unassembled WGS sequence"/>
</dbReference>
<evidence type="ECO:0000256" key="1">
    <source>
        <dbReference type="SAM" id="MobiDB-lite"/>
    </source>
</evidence>
<reference evidence="2" key="1">
    <citation type="submission" date="2023-10" db="EMBL/GenBank/DDBJ databases">
        <authorList>
            <person name="Chen Y."/>
            <person name="Shah S."/>
            <person name="Dougan E. K."/>
            <person name="Thang M."/>
            <person name="Chan C."/>
        </authorList>
    </citation>
    <scope>NUCLEOTIDE SEQUENCE [LARGE SCALE GENOMIC DNA]</scope>
</reference>
<dbReference type="EMBL" id="CAUYUJ010013478">
    <property type="protein sequence ID" value="CAK0836287.1"/>
    <property type="molecule type" value="Genomic_DNA"/>
</dbReference>
<accession>A0ABN9SUW1</accession>
<feature type="region of interest" description="Disordered" evidence="1">
    <location>
        <begin position="1"/>
        <end position="43"/>
    </location>
</feature>
<name>A0ABN9SUW1_9DINO</name>